<organism evidence="4">
    <name type="scientific">Drosophila persimilis</name>
    <name type="common">Fruit fly</name>
    <dbReference type="NCBI Taxonomy" id="7234"/>
    <lineage>
        <taxon>Eukaryota</taxon>
        <taxon>Metazoa</taxon>
        <taxon>Ecdysozoa</taxon>
        <taxon>Arthropoda</taxon>
        <taxon>Hexapoda</taxon>
        <taxon>Insecta</taxon>
        <taxon>Pterygota</taxon>
        <taxon>Neoptera</taxon>
        <taxon>Endopterygota</taxon>
        <taxon>Diptera</taxon>
        <taxon>Brachycera</taxon>
        <taxon>Muscomorpha</taxon>
        <taxon>Ephydroidea</taxon>
        <taxon>Drosophilidae</taxon>
        <taxon>Drosophila</taxon>
        <taxon>Sophophora</taxon>
    </lineage>
</organism>
<dbReference type="AlphaFoldDB" id="B4GUE8"/>
<dbReference type="SMR" id="B4GUE8"/>
<keyword evidence="4" id="KW-1185">Reference proteome</keyword>
<accession>B4GUE8</accession>
<dbReference type="STRING" id="7234.B4GUE8"/>
<protein>
    <submittedName>
        <fullName evidence="3">GL24738</fullName>
    </submittedName>
</protein>
<dbReference type="HOGENOM" id="CLU_1751589_0_0_1"/>
<evidence type="ECO:0000313" key="3">
    <source>
        <dbReference type="EMBL" id="EDW26231.1"/>
    </source>
</evidence>
<keyword evidence="1" id="KW-0175">Coiled coil</keyword>
<feature type="compositionally biased region" description="Low complexity" evidence="2">
    <location>
        <begin position="21"/>
        <end position="30"/>
    </location>
</feature>
<proteinExistence type="predicted"/>
<reference evidence="3 4" key="1">
    <citation type="journal article" date="2007" name="Nature">
        <title>Evolution of genes and genomes on the Drosophila phylogeny.</title>
        <authorList>
            <consortium name="Drosophila 12 Genomes Consortium"/>
            <person name="Clark A.G."/>
            <person name="Eisen M.B."/>
            <person name="Smith D.R."/>
            <person name="Bergman C.M."/>
            <person name="Oliver B."/>
            <person name="Markow T.A."/>
            <person name="Kaufman T.C."/>
            <person name="Kellis M."/>
            <person name="Gelbart W."/>
            <person name="Iyer V.N."/>
            <person name="Pollard D.A."/>
            <person name="Sackton T.B."/>
            <person name="Larracuente A.M."/>
            <person name="Singh N.D."/>
            <person name="Abad J.P."/>
            <person name="Abt D.N."/>
            <person name="Adryan B."/>
            <person name="Aguade M."/>
            <person name="Akashi H."/>
            <person name="Anderson W.W."/>
            <person name="Aquadro C.F."/>
            <person name="Ardell D.H."/>
            <person name="Arguello R."/>
            <person name="Artieri C.G."/>
            <person name="Barbash D.A."/>
            <person name="Barker D."/>
            <person name="Barsanti P."/>
            <person name="Batterham P."/>
            <person name="Batzoglou S."/>
            <person name="Begun D."/>
            <person name="Bhutkar A."/>
            <person name="Blanco E."/>
            <person name="Bosak S.A."/>
            <person name="Bradley R.K."/>
            <person name="Brand A.D."/>
            <person name="Brent M.R."/>
            <person name="Brooks A.N."/>
            <person name="Brown R.H."/>
            <person name="Butlin R.K."/>
            <person name="Caggese C."/>
            <person name="Calvi B.R."/>
            <person name="Bernardo de Carvalho A."/>
            <person name="Caspi A."/>
            <person name="Castrezana S."/>
            <person name="Celniker S.E."/>
            <person name="Chang J.L."/>
            <person name="Chapple C."/>
            <person name="Chatterji S."/>
            <person name="Chinwalla A."/>
            <person name="Civetta A."/>
            <person name="Clifton S.W."/>
            <person name="Comeron J.M."/>
            <person name="Costello J.C."/>
            <person name="Coyne J.A."/>
            <person name="Daub J."/>
            <person name="David R.G."/>
            <person name="Delcher A.L."/>
            <person name="Delehaunty K."/>
            <person name="Do C.B."/>
            <person name="Ebling H."/>
            <person name="Edwards K."/>
            <person name="Eickbush T."/>
            <person name="Evans J.D."/>
            <person name="Filipski A."/>
            <person name="Findeiss S."/>
            <person name="Freyhult E."/>
            <person name="Fulton L."/>
            <person name="Fulton R."/>
            <person name="Garcia A.C."/>
            <person name="Gardiner A."/>
            <person name="Garfield D.A."/>
            <person name="Garvin B.E."/>
            <person name="Gibson G."/>
            <person name="Gilbert D."/>
            <person name="Gnerre S."/>
            <person name="Godfrey J."/>
            <person name="Good R."/>
            <person name="Gotea V."/>
            <person name="Gravely B."/>
            <person name="Greenberg A.J."/>
            <person name="Griffiths-Jones S."/>
            <person name="Gross S."/>
            <person name="Guigo R."/>
            <person name="Gustafson E.A."/>
            <person name="Haerty W."/>
            <person name="Hahn M.W."/>
            <person name="Halligan D.L."/>
            <person name="Halpern A.L."/>
            <person name="Halter G.M."/>
            <person name="Han M.V."/>
            <person name="Heger A."/>
            <person name="Hillier L."/>
            <person name="Hinrichs A.S."/>
            <person name="Holmes I."/>
            <person name="Hoskins R.A."/>
            <person name="Hubisz M.J."/>
            <person name="Hultmark D."/>
            <person name="Huntley M.A."/>
            <person name="Jaffe D.B."/>
            <person name="Jagadeeshan S."/>
            <person name="Jeck W.R."/>
            <person name="Johnson J."/>
            <person name="Jones C.D."/>
            <person name="Jordan W.C."/>
            <person name="Karpen G.H."/>
            <person name="Kataoka E."/>
            <person name="Keightley P.D."/>
            <person name="Kheradpour P."/>
            <person name="Kirkness E.F."/>
            <person name="Koerich L.B."/>
            <person name="Kristiansen K."/>
            <person name="Kudrna D."/>
            <person name="Kulathinal R.J."/>
            <person name="Kumar S."/>
            <person name="Kwok R."/>
            <person name="Lander E."/>
            <person name="Langley C.H."/>
            <person name="Lapoint R."/>
            <person name="Lazzaro B.P."/>
            <person name="Lee S.J."/>
            <person name="Levesque L."/>
            <person name="Li R."/>
            <person name="Lin C.F."/>
            <person name="Lin M.F."/>
            <person name="Lindblad-Toh K."/>
            <person name="Llopart A."/>
            <person name="Long M."/>
            <person name="Low L."/>
            <person name="Lozovsky E."/>
            <person name="Lu J."/>
            <person name="Luo M."/>
            <person name="Machado C.A."/>
            <person name="Makalowski W."/>
            <person name="Marzo M."/>
            <person name="Matsuda M."/>
            <person name="Matzkin L."/>
            <person name="McAllister B."/>
            <person name="McBride C.S."/>
            <person name="McKernan B."/>
            <person name="McKernan K."/>
            <person name="Mendez-Lago M."/>
            <person name="Minx P."/>
            <person name="Mollenhauer M.U."/>
            <person name="Montooth K."/>
            <person name="Mount S.M."/>
            <person name="Mu X."/>
            <person name="Myers E."/>
            <person name="Negre B."/>
            <person name="Newfeld S."/>
            <person name="Nielsen R."/>
            <person name="Noor M.A."/>
            <person name="O'Grady P."/>
            <person name="Pachter L."/>
            <person name="Papaceit M."/>
            <person name="Parisi M.J."/>
            <person name="Parisi M."/>
            <person name="Parts L."/>
            <person name="Pedersen J.S."/>
            <person name="Pesole G."/>
            <person name="Phillippy A.M."/>
            <person name="Ponting C.P."/>
            <person name="Pop M."/>
            <person name="Porcelli D."/>
            <person name="Powell J.R."/>
            <person name="Prohaska S."/>
            <person name="Pruitt K."/>
            <person name="Puig M."/>
            <person name="Quesneville H."/>
            <person name="Ram K.R."/>
            <person name="Rand D."/>
            <person name="Rasmussen M.D."/>
            <person name="Reed L.K."/>
            <person name="Reenan R."/>
            <person name="Reily A."/>
            <person name="Remington K.A."/>
            <person name="Rieger T.T."/>
            <person name="Ritchie M.G."/>
            <person name="Robin C."/>
            <person name="Rogers Y.H."/>
            <person name="Rohde C."/>
            <person name="Rozas J."/>
            <person name="Rubenfield M.J."/>
            <person name="Ruiz A."/>
            <person name="Russo S."/>
            <person name="Salzberg S.L."/>
            <person name="Sanchez-Gracia A."/>
            <person name="Saranga D.J."/>
            <person name="Sato H."/>
            <person name="Schaeffer S.W."/>
            <person name="Schatz M.C."/>
            <person name="Schlenke T."/>
            <person name="Schwartz R."/>
            <person name="Segarra C."/>
            <person name="Singh R.S."/>
            <person name="Sirot L."/>
            <person name="Sirota M."/>
            <person name="Sisneros N.B."/>
            <person name="Smith C.D."/>
            <person name="Smith T.F."/>
            <person name="Spieth J."/>
            <person name="Stage D.E."/>
            <person name="Stark A."/>
            <person name="Stephan W."/>
            <person name="Strausberg R.L."/>
            <person name="Strempel S."/>
            <person name="Sturgill D."/>
            <person name="Sutton G."/>
            <person name="Sutton G.G."/>
            <person name="Tao W."/>
            <person name="Teichmann S."/>
            <person name="Tobari Y.N."/>
            <person name="Tomimura Y."/>
            <person name="Tsolas J.M."/>
            <person name="Valente V.L."/>
            <person name="Venter E."/>
            <person name="Venter J.C."/>
            <person name="Vicario S."/>
            <person name="Vieira F.G."/>
            <person name="Vilella A.J."/>
            <person name="Villasante A."/>
            <person name="Walenz B."/>
            <person name="Wang J."/>
            <person name="Wasserman M."/>
            <person name="Watts T."/>
            <person name="Wilson D."/>
            <person name="Wilson R.K."/>
            <person name="Wing R.A."/>
            <person name="Wolfner M.F."/>
            <person name="Wong A."/>
            <person name="Wong G.K."/>
            <person name="Wu C.I."/>
            <person name="Wu G."/>
            <person name="Yamamoto D."/>
            <person name="Yang H.P."/>
            <person name="Yang S.P."/>
            <person name="Yorke J.A."/>
            <person name="Yoshida K."/>
            <person name="Zdobnov E."/>
            <person name="Zhang P."/>
            <person name="Zhang Y."/>
            <person name="Zimin A.V."/>
            <person name="Baldwin J."/>
            <person name="Abdouelleil A."/>
            <person name="Abdulkadir J."/>
            <person name="Abebe A."/>
            <person name="Abera B."/>
            <person name="Abreu J."/>
            <person name="Acer S.C."/>
            <person name="Aftuck L."/>
            <person name="Alexander A."/>
            <person name="An P."/>
            <person name="Anderson E."/>
            <person name="Anderson S."/>
            <person name="Arachi H."/>
            <person name="Azer M."/>
            <person name="Bachantsang P."/>
            <person name="Barry A."/>
            <person name="Bayul T."/>
            <person name="Berlin A."/>
            <person name="Bessette D."/>
            <person name="Bloom T."/>
            <person name="Blye J."/>
            <person name="Boguslavskiy L."/>
            <person name="Bonnet C."/>
            <person name="Boukhgalter B."/>
            <person name="Bourzgui I."/>
            <person name="Brown A."/>
            <person name="Cahill P."/>
            <person name="Channer S."/>
            <person name="Cheshatsang Y."/>
            <person name="Chuda L."/>
            <person name="Citroen M."/>
            <person name="Collymore A."/>
            <person name="Cooke P."/>
            <person name="Costello M."/>
            <person name="D'Aco K."/>
            <person name="Daza R."/>
            <person name="De Haan G."/>
            <person name="DeGray S."/>
            <person name="DeMaso C."/>
            <person name="Dhargay N."/>
            <person name="Dooley K."/>
            <person name="Dooley E."/>
            <person name="Doricent M."/>
            <person name="Dorje P."/>
            <person name="Dorjee K."/>
            <person name="Dupes A."/>
            <person name="Elong R."/>
            <person name="Falk J."/>
            <person name="Farina A."/>
            <person name="Faro S."/>
            <person name="Ferguson D."/>
            <person name="Fisher S."/>
            <person name="Foley C.D."/>
            <person name="Franke A."/>
            <person name="Friedrich D."/>
            <person name="Gadbois L."/>
            <person name="Gearin G."/>
            <person name="Gearin C.R."/>
            <person name="Giannoukos G."/>
            <person name="Goode T."/>
            <person name="Graham J."/>
            <person name="Grandbois E."/>
            <person name="Grewal S."/>
            <person name="Gyaltsen K."/>
            <person name="Hafez N."/>
            <person name="Hagos B."/>
            <person name="Hall J."/>
            <person name="Henson C."/>
            <person name="Hollinger A."/>
            <person name="Honan T."/>
            <person name="Huard M.D."/>
            <person name="Hughes L."/>
            <person name="Hurhula B."/>
            <person name="Husby M.E."/>
            <person name="Kamat A."/>
            <person name="Kanga B."/>
            <person name="Kashin S."/>
            <person name="Khazanovich D."/>
            <person name="Kisner P."/>
            <person name="Lance K."/>
            <person name="Lara M."/>
            <person name="Lee W."/>
            <person name="Lennon N."/>
            <person name="Letendre F."/>
            <person name="LeVine R."/>
            <person name="Lipovsky A."/>
            <person name="Liu X."/>
            <person name="Liu J."/>
            <person name="Liu S."/>
            <person name="Lokyitsang T."/>
            <person name="Lokyitsang Y."/>
            <person name="Lubonja R."/>
            <person name="Lui A."/>
            <person name="MacDonald P."/>
            <person name="Magnisalis V."/>
            <person name="Maru K."/>
            <person name="Matthews C."/>
            <person name="McCusker W."/>
            <person name="McDonough S."/>
            <person name="Mehta T."/>
            <person name="Meldrim J."/>
            <person name="Meneus L."/>
            <person name="Mihai O."/>
            <person name="Mihalev A."/>
            <person name="Mihova T."/>
            <person name="Mittelman R."/>
            <person name="Mlenga V."/>
            <person name="Montmayeur A."/>
            <person name="Mulrain L."/>
            <person name="Navidi A."/>
            <person name="Naylor J."/>
            <person name="Negash T."/>
            <person name="Nguyen T."/>
            <person name="Nguyen N."/>
            <person name="Nicol R."/>
            <person name="Norbu C."/>
            <person name="Norbu N."/>
            <person name="Novod N."/>
            <person name="O'Neill B."/>
            <person name="Osman S."/>
            <person name="Markiewicz E."/>
            <person name="Oyono O.L."/>
            <person name="Patti C."/>
            <person name="Phunkhang P."/>
            <person name="Pierre F."/>
            <person name="Priest M."/>
            <person name="Raghuraman S."/>
            <person name="Rege F."/>
            <person name="Reyes R."/>
            <person name="Rise C."/>
            <person name="Rogov P."/>
            <person name="Ross K."/>
            <person name="Ryan E."/>
            <person name="Settipalli S."/>
            <person name="Shea T."/>
            <person name="Sherpa N."/>
            <person name="Shi L."/>
            <person name="Shih D."/>
            <person name="Sparrow T."/>
            <person name="Spaulding J."/>
            <person name="Stalker J."/>
            <person name="Stange-Thomann N."/>
            <person name="Stavropoulos S."/>
            <person name="Stone C."/>
            <person name="Strader C."/>
            <person name="Tesfaye S."/>
            <person name="Thomson T."/>
            <person name="Thoulutsang Y."/>
            <person name="Thoulutsang D."/>
            <person name="Topham K."/>
            <person name="Topping I."/>
            <person name="Tsamla T."/>
            <person name="Vassiliev H."/>
            <person name="Vo A."/>
            <person name="Wangchuk T."/>
            <person name="Wangdi T."/>
            <person name="Weiand M."/>
            <person name="Wilkinson J."/>
            <person name="Wilson A."/>
            <person name="Yadav S."/>
            <person name="Young G."/>
            <person name="Yu Q."/>
            <person name="Zembek L."/>
            <person name="Zhong D."/>
            <person name="Zimmer A."/>
            <person name="Zwirko Z."/>
            <person name="Jaffe D.B."/>
            <person name="Alvarez P."/>
            <person name="Brockman W."/>
            <person name="Butler J."/>
            <person name="Chin C."/>
            <person name="Gnerre S."/>
            <person name="Grabherr M."/>
            <person name="Kleber M."/>
            <person name="Mauceli E."/>
            <person name="MacCallum I."/>
        </authorList>
    </citation>
    <scope>NUCLEOTIDE SEQUENCE [LARGE SCALE GENOMIC DNA]</scope>
    <source>
        <strain evidence="4">MSH-3 / Tucson 14011-0111.49</strain>
    </source>
</reference>
<dbReference type="OrthoDB" id="10254663at2759"/>
<dbReference type="EMBL" id="CH479191">
    <property type="protein sequence ID" value="EDW26231.1"/>
    <property type="molecule type" value="Genomic_DNA"/>
</dbReference>
<sequence length="149" mass="16069">MTKPATVAGNTSATTAAAAAAAAAAEASQAVDTRDKDVDGDGDGDGDFTALKLTNQIRQHDSELNETSTESKTLRQQIVALKASRDEAIAENGRLMDKLTDAQVEARTLQKKLRESELKVANMNEQLHNYVQEVKKAEDLLMQKVSLVI</sequence>
<feature type="region of interest" description="Disordered" evidence="2">
    <location>
        <begin position="21"/>
        <end position="49"/>
    </location>
</feature>
<evidence type="ECO:0000256" key="2">
    <source>
        <dbReference type="SAM" id="MobiDB-lite"/>
    </source>
</evidence>
<gene>
    <name evidence="3" type="primary">Dper\GL24738</name>
    <name evidence="3" type="ORF">Dper_GL24738</name>
</gene>
<feature type="coiled-coil region" evidence="1">
    <location>
        <begin position="50"/>
        <end position="140"/>
    </location>
</feature>
<name>B4GUE8_DROPE</name>
<evidence type="ECO:0000313" key="4">
    <source>
        <dbReference type="Proteomes" id="UP000008744"/>
    </source>
</evidence>
<evidence type="ECO:0000256" key="1">
    <source>
        <dbReference type="SAM" id="Coils"/>
    </source>
</evidence>
<dbReference type="Proteomes" id="UP000008744">
    <property type="component" value="Unassembled WGS sequence"/>
</dbReference>